<evidence type="ECO:0000313" key="2">
    <source>
        <dbReference type="EMBL" id="GMI47949.1"/>
    </source>
</evidence>
<feature type="compositionally biased region" description="Basic and acidic residues" evidence="1">
    <location>
        <begin position="175"/>
        <end position="186"/>
    </location>
</feature>
<reference evidence="3" key="1">
    <citation type="journal article" date="2023" name="Commun. Biol.">
        <title>Genome analysis of Parmales, the sister group of diatoms, reveals the evolutionary specialization of diatoms from phago-mixotrophs to photoautotrophs.</title>
        <authorList>
            <person name="Ban H."/>
            <person name="Sato S."/>
            <person name="Yoshikawa S."/>
            <person name="Yamada K."/>
            <person name="Nakamura Y."/>
            <person name="Ichinomiya M."/>
            <person name="Sato N."/>
            <person name="Blanc-Mathieu R."/>
            <person name="Endo H."/>
            <person name="Kuwata A."/>
            <person name="Ogata H."/>
        </authorList>
    </citation>
    <scope>NUCLEOTIDE SEQUENCE [LARGE SCALE GENOMIC DNA]</scope>
</reference>
<feature type="region of interest" description="Disordered" evidence="1">
    <location>
        <begin position="106"/>
        <end position="128"/>
    </location>
</feature>
<organism evidence="2 3">
    <name type="scientific">Triparma columacea</name>
    <dbReference type="NCBI Taxonomy" id="722753"/>
    <lineage>
        <taxon>Eukaryota</taxon>
        <taxon>Sar</taxon>
        <taxon>Stramenopiles</taxon>
        <taxon>Ochrophyta</taxon>
        <taxon>Bolidophyceae</taxon>
        <taxon>Parmales</taxon>
        <taxon>Triparmaceae</taxon>
        <taxon>Triparma</taxon>
    </lineage>
</organism>
<evidence type="ECO:0000256" key="1">
    <source>
        <dbReference type="SAM" id="MobiDB-lite"/>
    </source>
</evidence>
<feature type="region of interest" description="Disordered" evidence="1">
    <location>
        <begin position="307"/>
        <end position="384"/>
    </location>
</feature>
<protein>
    <submittedName>
        <fullName evidence="2">Uncharacterized protein</fullName>
    </submittedName>
</protein>
<dbReference type="OrthoDB" id="201234at2759"/>
<feature type="compositionally biased region" description="Polar residues" evidence="1">
    <location>
        <begin position="200"/>
        <end position="213"/>
    </location>
</feature>
<feature type="region of interest" description="Disordered" evidence="1">
    <location>
        <begin position="389"/>
        <end position="408"/>
    </location>
</feature>
<feature type="compositionally biased region" description="Basic and acidic residues" evidence="1">
    <location>
        <begin position="216"/>
        <end position="226"/>
    </location>
</feature>
<comment type="caution">
    <text evidence="2">The sequence shown here is derived from an EMBL/GenBank/DDBJ whole genome shotgun (WGS) entry which is preliminary data.</text>
</comment>
<proteinExistence type="predicted"/>
<sequence length="408" mass="44057">MGNCTSSGRNDLPKTLSAESGIQSAPVCAPSVDGRNNNRSMMYNSTWAGPSIFGLFPPEGHRRTRSGYSQQLAYDPVHDRKMSKLKEIRQSQSMAELKECDEDAVFSPPPMGRGLSPVAPRSVRSKKTRPIKLKENRRMTAGSEVLAPRRARLKSGFSKQLEAQKERMEAIKMEGLATKEEGREDATPTAANVRALDTSPAGTPRTSHRSAQSPKGDMKSPSRERVVSPFNEDLSLDVQRASMVLHSPKAGATSPKGTRKSPSVAELRSPIWQRGFFPDVKKKTSGSLSPLSVRTSGPQVEAVLHSPLSGATSPKGKRKTPTGVGGSFVATRSSGNENDGGLRNGVENTNKDAPGLADLNLSPRKRKGKGKQGGEWICKPKTTIVRKQRSLKEGGHGHLHPSAKNAKK</sequence>
<feature type="region of interest" description="Disordered" evidence="1">
    <location>
        <begin position="245"/>
        <end position="265"/>
    </location>
</feature>
<feature type="region of interest" description="Disordered" evidence="1">
    <location>
        <begin position="175"/>
        <end position="226"/>
    </location>
</feature>
<feature type="region of interest" description="Disordered" evidence="1">
    <location>
        <begin position="1"/>
        <end position="21"/>
    </location>
</feature>
<evidence type="ECO:0000313" key="3">
    <source>
        <dbReference type="Proteomes" id="UP001165065"/>
    </source>
</evidence>
<dbReference type="EMBL" id="BRYA01000366">
    <property type="protein sequence ID" value="GMI47949.1"/>
    <property type="molecule type" value="Genomic_DNA"/>
</dbReference>
<dbReference type="Proteomes" id="UP001165065">
    <property type="component" value="Unassembled WGS sequence"/>
</dbReference>
<name>A0A9W7LEW4_9STRA</name>
<accession>A0A9W7LEW4</accession>
<feature type="compositionally biased region" description="Basic residues" evidence="1">
    <location>
        <begin position="397"/>
        <end position="408"/>
    </location>
</feature>
<dbReference type="AlphaFoldDB" id="A0A9W7LEW4"/>
<keyword evidence="3" id="KW-1185">Reference proteome</keyword>
<gene>
    <name evidence="2" type="ORF">TrCOL_g8882</name>
</gene>